<feature type="non-terminal residue" evidence="3">
    <location>
        <position position="470"/>
    </location>
</feature>
<evidence type="ECO:0000313" key="3">
    <source>
        <dbReference type="RefSeq" id="XP_037898376.1"/>
    </source>
</evidence>
<dbReference type="RefSeq" id="XP_037898376.1">
    <property type="nucleotide sequence ID" value="XM_038042448.1"/>
</dbReference>
<feature type="region of interest" description="Disordered" evidence="1">
    <location>
        <begin position="110"/>
        <end position="135"/>
    </location>
</feature>
<dbReference type="GeneID" id="119643099"/>
<protein>
    <submittedName>
        <fullName evidence="3">Titin-like</fullName>
    </submittedName>
</protein>
<gene>
    <name evidence="3" type="primary">LOC119643099</name>
</gene>
<name>A0A9C5ZGN9_9MUSC</name>
<feature type="region of interest" description="Disordered" evidence="1">
    <location>
        <begin position="389"/>
        <end position="413"/>
    </location>
</feature>
<accession>A0A9C5ZGN9</accession>
<proteinExistence type="predicted"/>
<evidence type="ECO:0000313" key="2">
    <source>
        <dbReference type="Proteomes" id="UP000092443"/>
    </source>
</evidence>
<feature type="compositionally biased region" description="Basic and acidic residues" evidence="1">
    <location>
        <begin position="61"/>
        <end position="70"/>
    </location>
</feature>
<dbReference type="Proteomes" id="UP000092443">
    <property type="component" value="Unplaced"/>
</dbReference>
<evidence type="ECO:0000256" key="1">
    <source>
        <dbReference type="SAM" id="MobiDB-lite"/>
    </source>
</evidence>
<keyword evidence="2" id="KW-1185">Reference proteome</keyword>
<sequence>RVVESISKDGKPTKKKIRTRVIKKVKGDKQEVTKIETVEEDDKKPQTTVTVEETPIDEQPEEVKELPEEVRVVESISKDGKPTKKKIRTRVIKKVKGDKQEVTKIETVEEADEKPHTTVTVEEAPIDEQPEEVKELPEEVRVVESISIDGKLKKKKIRTRTIMKVKGNKQEVIKIETVDEDDKKPQTTVTIEKAPIDEQPEEVKEFPEEVRIVESIAKDGKPTKKKIRTRLIKKVKGDKQEVTKIETVEEDDKKPHTTVTVEEAPIDEQPEEIKELPEEVRVVESISKDGKPTKKKIRTRIIKKIKGDKQEVTKIETVEEDDKKPQTTVIVEETSIDEQREEIKELPEEVRVVESISIDGKPTKKKIRTRVIKKVKGDKQEVTKIETVEEDDKNPQTTVTVEETPIDEQPEEIKELPEEVRIVESISKDGKFTKKKIRTRIIKKIKGDKREVTKIETVEEDDKKPQTTVT</sequence>
<feature type="non-terminal residue" evidence="3">
    <location>
        <position position="1"/>
    </location>
</feature>
<feature type="region of interest" description="Disordered" evidence="1">
    <location>
        <begin position="39"/>
        <end position="70"/>
    </location>
</feature>
<reference evidence="3" key="1">
    <citation type="submission" date="2025-08" db="UniProtKB">
        <authorList>
            <consortium name="RefSeq"/>
        </authorList>
    </citation>
    <scope>IDENTIFICATION</scope>
    <source>
        <tissue evidence="3">Whole body pupa</tissue>
    </source>
</reference>
<feature type="region of interest" description="Disordered" evidence="1">
    <location>
        <begin position="248"/>
        <end position="272"/>
    </location>
</feature>
<organism evidence="2 3">
    <name type="scientific">Glossina fuscipes</name>
    <dbReference type="NCBI Taxonomy" id="7396"/>
    <lineage>
        <taxon>Eukaryota</taxon>
        <taxon>Metazoa</taxon>
        <taxon>Ecdysozoa</taxon>
        <taxon>Arthropoda</taxon>
        <taxon>Hexapoda</taxon>
        <taxon>Insecta</taxon>
        <taxon>Pterygota</taxon>
        <taxon>Neoptera</taxon>
        <taxon>Endopterygota</taxon>
        <taxon>Diptera</taxon>
        <taxon>Brachycera</taxon>
        <taxon>Muscomorpha</taxon>
        <taxon>Hippoboscoidea</taxon>
        <taxon>Glossinidae</taxon>
        <taxon>Glossina</taxon>
    </lineage>
</organism>
<dbReference type="AlphaFoldDB" id="A0A9C5ZGN9"/>
<dbReference type="KEGG" id="gfs:119643099"/>